<protein>
    <recommendedName>
        <fullName evidence="1">Antitoxin FitA-like ribbon-helix-helix domain-containing protein</fullName>
    </recommendedName>
</protein>
<dbReference type="HOGENOM" id="CLU_168829_2_1_4"/>
<dbReference type="InterPro" id="IPR013321">
    <property type="entry name" value="Arc_rbn_hlx_hlx"/>
</dbReference>
<dbReference type="InterPro" id="IPR053853">
    <property type="entry name" value="FitA-like_RHH"/>
</dbReference>
<feature type="domain" description="Antitoxin FitA-like ribbon-helix-helix" evidence="1">
    <location>
        <begin position="4"/>
        <end position="42"/>
    </location>
</feature>
<dbReference type="AlphaFoldDB" id="F8GXJ8"/>
<geneLocation type="plasmid" evidence="2 3">
    <name>pBB1</name>
</geneLocation>
<evidence type="ECO:0000259" key="1">
    <source>
        <dbReference type="Pfam" id="PF22513"/>
    </source>
</evidence>
<name>F8GXJ8_CUPNN</name>
<dbReference type="Gene3D" id="1.10.1220.10">
    <property type="entry name" value="Met repressor-like"/>
    <property type="match status" value="1"/>
</dbReference>
<accession>F8GXJ8</accession>
<evidence type="ECO:0000313" key="2">
    <source>
        <dbReference type="EMBL" id="AEI82068.1"/>
    </source>
</evidence>
<dbReference type="KEGG" id="cnc:CNE_BB1p06480"/>
<proteinExistence type="predicted"/>
<dbReference type="GO" id="GO:0006355">
    <property type="term" value="P:regulation of DNA-templated transcription"/>
    <property type="evidence" value="ECO:0007669"/>
    <property type="project" value="InterPro"/>
</dbReference>
<reference evidence="2 3" key="1">
    <citation type="journal article" date="2011" name="J. Bacteriol.">
        <title>Complete genome sequence of the type strain Cupriavidus necator N-1.</title>
        <authorList>
            <person name="Poehlein A."/>
            <person name="Kusian B."/>
            <person name="Friedrich B."/>
            <person name="Daniel R."/>
            <person name="Bowien B."/>
        </authorList>
    </citation>
    <scope>NUCLEOTIDE SEQUENCE [LARGE SCALE GENOMIC DNA]</scope>
    <source>
        <strain evidence="3">ATCC 43291 / DSM 13513 / CCUG 52238 / LMG 8453 / N-1</strain>
        <plasmid evidence="2 3">pBB1</plasmid>
    </source>
</reference>
<dbReference type="SUPFAM" id="SSF47598">
    <property type="entry name" value="Ribbon-helix-helix"/>
    <property type="match status" value="1"/>
</dbReference>
<dbReference type="Proteomes" id="UP000006798">
    <property type="component" value="Plasmid pBB1"/>
</dbReference>
<sequence>MVMATLTIRNVDDELKARLRIEAAQHGHSMEEEVREILRRALSKPPARGGLGSRLRQRFATLADPGLELPARVERPRCPELPE</sequence>
<dbReference type="EMBL" id="CP002879">
    <property type="protein sequence ID" value="AEI82068.1"/>
    <property type="molecule type" value="Genomic_DNA"/>
</dbReference>
<dbReference type="Pfam" id="PF22513">
    <property type="entry name" value="FitA-like_RHH"/>
    <property type="match status" value="1"/>
</dbReference>
<dbReference type="InterPro" id="IPR010985">
    <property type="entry name" value="Ribbon_hlx_hlx"/>
</dbReference>
<evidence type="ECO:0000313" key="3">
    <source>
        <dbReference type="Proteomes" id="UP000006798"/>
    </source>
</evidence>
<organism evidence="2 3">
    <name type="scientific">Cupriavidus necator (strain ATCC 43291 / DSM 13513 / CCUG 52238 / LMG 8453 / N-1)</name>
    <name type="common">Ralstonia eutropha</name>
    <dbReference type="NCBI Taxonomy" id="1042878"/>
    <lineage>
        <taxon>Bacteria</taxon>
        <taxon>Pseudomonadati</taxon>
        <taxon>Pseudomonadota</taxon>
        <taxon>Betaproteobacteria</taxon>
        <taxon>Burkholderiales</taxon>
        <taxon>Burkholderiaceae</taxon>
        <taxon>Cupriavidus</taxon>
    </lineage>
</organism>
<keyword evidence="2" id="KW-0614">Plasmid</keyword>
<gene>
    <name evidence="2" type="ordered locus">CNE_BB1p06480</name>
</gene>